<comment type="caution">
    <text evidence="2">The sequence shown here is derived from an EMBL/GenBank/DDBJ whole genome shotgun (WGS) entry which is preliminary data.</text>
</comment>
<proteinExistence type="predicted"/>
<gene>
    <name evidence="2" type="ORF">CU098_003534</name>
</gene>
<evidence type="ECO:0000313" key="2">
    <source>
        <dbReference type="EMBL" id="RCH82802.1"/>
    </source>
</evidence>
<dbReference type="STRING" id="4846.A0A367IYP4"/>
<accession>A0A367IYP4</accession>
<feature type="domain" description="Tripeptidyl peptidase II second Ig-like" evidence="1">
    <location>
        <begin position="4"/>
        <end position="64"/>
    </location>
</feature>
<evidence type="ECO:0000259" key="1">
    <source>
        <dbReference type="Pfam" id="PF12580"/>
    </source>
</evidence>
<feature type="non-terminal residue" evidence="2">
    <location>
        <position position="1"/>
    </location>
</feature>
<evidence type="ECO:0000313" key="3">
    <source>
        <dbReference type="Proteomes" id="UP000253551"/>
    </source>
</evidence>
<reference evidence="2 3" key="1">
    <citation type="journal article" date="2018" name="G3 (Bethesda)">
        <title>Phylogenetic and Phylogenomic Definition of Rhizopus Species.</title>
        <authorList>
            <person name="Gryganskyi A.P."/>
            <person name="Golan J."/>
            <person name="Dolatabadi S."/>
            <person name="Mondo S."/>
            <person name="Robb S."/>
            <person name="Idnurm A."/>
            <person name="Muszewska A."/>
            <person name="Steczkiewicz K."/>
            <person name="Masonjones S."/>
            <person name="Liao H.L."/>
            <person name="Gajdeczka M.T."/>
            <person name="Anike F."/>
            <person name="Vuek A."/>
            <person name="Anishchenko I.M."/>
            <person name="Voigt K."/>
            <person name="de Hoog G.S."/>
            <person name="Smith M.E."/>
            <person name="Heitman J."/>
            <person name="Vilgalys R."/>
            <person name="Stajich J.E."/>
        </authorList>
    </citation>
    <scope>NUCLEOTIDE SEQUENCE [LARGE SCALE GENOMIC DNA]</scope>
    <source>
        <strain evidence="2 3">LSU 92-RS-03</strain>
    </source>
</reference>
<dbReference type="AlphaFoldDB" id="A0A367IYP4"/>
<name>A0A367IYP4_RHIST</name>
<dbReference type="Pfam" id="PF12580">
    <property type="entry name" value="TPPII"/>
    <property type="match status" value="1"/>
</dbReference>
<keyword evidence="3" id="KW-1185">Reference proteome</keyword>
<dbReference type="InterPro" id="IPR022229">
    <property type="entry name" value="TPPII_Ig-like-2"/>
</dbReference>
<organism evidence="2 3">
    <name type="scientific">Rhizopus stolonifer</name>
    <name type="common">Rhizopus nigricans</name>
    <dbReference type="NCBI Taxonomy" id="4846"/>
    <lineage>
        <taxon>Eukaryota</taxon>
        <taxon>Fungi</taxon>
        <taxon>Fungi incertae sedis</taxon>
        <taxon>Mucoromycota</taxon>
        <taxon>Mucoromycotina</taxon>
        <taxon>Mucoromycetes</taxon>
        <taxon>Mucorales</taxon>
        <taxon>Mucorineae</taxon>
        <taxon>Rhizopodaceae</taxon>
        <taxon>Rhizopus</taxon>
    </lineage>
</organism>
<sequence>LVNYQLGLQYDFAIDVATTNVARFLTIIKQLYKYFLAGVFDIVYDANLKTVGYLDVFDQKTKLSQKPKDIIYELELDLKLDIKVIYIATPDEKNIFIKEVKTDDALVGNPEFTSSVKGSQHRIIHTVLSLVTEPKDKKSRKLNDQKKRQLINALKQKTMDYTVLLSQEYITSFLIKVKSERMASRPSNALKVIEKFLS</sequence>
<protein>
    <recommendedName>
        <fullName evidence="1">Tripeptidyl peptidase II second Ig-like domain-containing protein</fullName>
    </recommendedName>
</protein>
<dbReference type="EMBL" id="PJQM01004971">
    <property type="protein sequence ID" value="RCH82802.1"/>
    <property type="molecule type" value="Genomic_DNA"/>
</dbReference>
<dbReference type="Proteomes" id="UP000253551">
    <property type="component" value="Unassembled WGS sequence"/>
</dbReference>